<dbReference type="SUPFAM" id="SSF53448">
    <property type="entry name" value="Nucleotide-diphospho-sugar transferases"/>
    <property type="match status" value="1"/>
</dbReference>
<name>A0A060BWR3_9CYAN</name>
<evidence type="ECO:0000259" key="1">
    <source>
        <dbReference type="Pfam" id="PF00535"/>
    </source>
</evidence>
<dbReference type="Pfam" id="PF00535">
    <property type="entry name" value="Glycos_transf_2"/>
    <property type="match status" value="1"/>
</dbReference>
<proteinExistence type="predicted"/>
<dbReference type="InterPro" id="IPR029044">
    <property type="entry name" value="Nucleotide-diphossugar_trans"/>
</dbReference>
<sequence length="60" mass="6612">KECRMDLSIIVPVFNEEGSLPQFLDAVVSTFEKTSIAYELIVVNDGSRDATESILSSFCP</sequence>
<reference evidence="2" key="1">
    <citation type="journal article" date="2013" name="Environ. Microbiol.">
        <title>Seasonally variable intestinal metagenomes of the red palm weevil (Rhynchophorus ferrugineus).</title>
        <authorList>
            <person name="Jia S."/>
            <person name="Zhang X."/>
            <person name="Zhang G."/>
            <person name="Yin A."/>
            <person name="Zhang S."/>
            <person name="Li F."/>
            <person name="Wang L."/>
            <person name="Zhao D."/>
            <person name="Yun Q."/>
            <person name="Tala"/>
            <person name="Wang J."/>
            <person name="Sun G."/>
            <person name="Baabdullah M."/>
            <person name="Yu X."/>
            <person name="Hu S."/>
            <person name="Al-Mssallem I.S."/>
            <person name="Yu J."/>
        </authorList>
    </citation>
    <scope>NUCLEOTIDE SEQUENCE</scope>
</reference>
<feature type="non-terminal residue" evidence="2">
    <location>
        <position position="1"/>
    </location>
</feature>
<dbReference type="InterPro" id="IPR001173">
    <property type="entry name" value="Glyco_trans_2-like"/>
</dbReference>
<dbReference type="InterPro" id="IPR050256">
    <property type="entry name" value="Glycosyltransferase_2"/>
</dbReference>
<protein>
    <submittedName>
        <fullName evidence="2">Glycos_transf_2</fullName>
    </submittedName>
</protein>
<dbReference type="AlphaFoldDB" id="A0A060BWR3"/>
<organism evidence="2">
    <name type="scientific">uncultured Prochlorococcus sp</name>
    <dbReference type="NCBI Taxonomy" id="159733"/>
    <lineage>
        <taxon>Bacteria</taxon>
        <taxon>Bacillati</taxon>
        <taxon>Cyanobacteriota</taxon>
        <taxon>Cyanophyceae</taxon>
        <taxon>Synechococcales</taxon>
        <taxon>Prochlorococcaceae</taxon>
        <taxon>Prochlorococcus</taxon>
        <taxon>environmental samples</taxon>
    </lineage>
</organism>
<feature type="domain" description="Glycosyltransferase 2-like" evidence="1">
    <location>
        <begin position="8"/>
        <end position="59"/>
    </location>
</feature>
<dbReference type="Gene3D" id="3.90.550.10">
    <property type="entry name" value="Spore Coat Polysaccharide Biosynthesis Protein SpsA, Chain A"/>
    <property type="match status" value="1"/>
</dbReference>
<evidence type="ECO:0000313" key="2">
    <source>
        <dbReference type="EMBL" id="AIA87142.1"/>
    </source>
</evidence>
<accession>A0A060BWR3</accession>
<dbReference type="EMBL" id="KF119874">
    <property type="protein sequence ID" value="AIA87142.1"/>
    <property type="molecule type" value="Genomic_DNA"/>
</dbReference>
<dbReference type="PANTHER" id="PTHR48090">
    <property type="entry name" value="UNDECAPRENYL-PHOSPHATE 4-DEOXY-4-FORMAMIDO-L-ARABINOSE TRANSFERASE-RELATED"/>
    <property type="match status" value="1"/>
</dbReference>